<dbReference type="Proteomes" id="UP000199409">
    <property type="component" value="Unassembled WGS sequence"/>
</dbReference>
<evidence type="ECO:0000313" key="2">
    <source>
        <dbReference type="Proteomes" id="UP000199409"/>
    </source>
</evidence>
<accession>A0A1H4EIT8</accession>
<protein>
    <submittedName>
        <fullName evidence="1">Uncharacterized protein</fullName>
    </submittedName>
</protein>
<evidence type="ECO:0000313" key="1">
    <source>
        <dbReference type="EMBL" id="SEA84759.1"/>
    </source>
</evidence>
<organism evidence="1 2">
    <name type="scientific">Desulfuromusa kysingii</name>
    <dbReference type="NCBI Taxonomy" id="37625"/>
    <lineage>
        <taxon>Bacteria</taxon>
        <taxon>Pseudomonadati</taxon>
        <taxon>Thermodesulfobacteriota</taxon>
        <taxon>Desulfuromonadia</taxon>
        <taxon>Desulfuromonadales</taxon>
        <taxon>Geopsychrobacteraceae</taxon>
        <taxon>Desulfuromusa</taxon>
    </lineage>
</organism>
<dbReference type="EMBL" id="FNQN01000023">
    <property type="protein sequence ID" value="SEA84759.1"/>
    <property type="molecule type" value="Genomic_DNA"/>
</dbReference>
<proteinExistence type="predicted"/>
<dbReference type="AlphaFoldDB" id="A0A1H4EIT8"/>
<sequence>MTTISDYFEEAWLAQAAYAIGLEQNWFGGGTEEFPSLYAQKLIDGGMSKLQAIAFANEYTVVEQYTDPESGFSGTVFKDSFGQIFMAMRGTEPLSVFNDWPTNITKGTDLFIDFAIALF</sequence>
<dbReference type="STRING" id="37625.SAMN05660420_03397"/>
<dbReference type="OrthoDB" id="6401026at2"/>
<reference evidence="1 2" key="1">
    <citation type="submission" date="2016-10" db="EMBL/GenBank/DDBJ databases">
        <authorList>
            <person name="de Groot N.N."/>
        </authorList>
    </citation>
    <scope>NUCLEOTIDE SEQUENCE [LARGE SCALE GENOMIC DNA]</scope>
    <source>
        <strain evidence="1 2">DSM 7343</strain>
    </source>
</reference>
<dbReference type="RefSeq" id="WP_092351024.1">
    <property type="nucleotide sequence ID" value="NZ_FNQN01000023.1"/>
</dbReference>
<name>A0A1H4EIT8_9BACT</name>
<gene>
    <name evidence="1" type="ORF">SAMN05660420_03397</name>
</gene>
<keyword evidence="2" id="KW-1185">Reference proteome</keyword>